<evidence type="ECO:0000313" key="2">
    <source>
        <dbReference type="EMBL" id="KFB74043.1"/>
    </source>
</evidence>
<dbReference type="InterPro" id="IPR007048">
    <property type="entry name" value="IraD/Gp25-like"/>
</dbReference>
<dbReference type="Proteomes" id="UP000020077">
    <property type="component" value="Unassembled WGS sequence"/>
</dbReference>
<feature type="domain" description="IraD/Gp25-like" evidence="1">
    <location>
        <begin position="25"/>
        <end position="114"/>
    </location>
</feature>
<name>A0A080LYV2_9PROT</name>
<comment type="caution">
    <text evidence="2">The sequence shown here is derived from an EMBL/GenBank/DDBJ whole genome shotgun (WGS) entry which is preliminary data.</text>
</comment>
<dbReference type="AlphaFoldDB" id="A0A080LYV2"/>
<accession>A0A080LYV2</accession>
<dbReference type="Pfam" id="PF04965">
    <property type="entry name" value="GPW_gp25"/>
    <property type="match status" value="1"/>
</dbReference>
<dbReference type="Gene3D" id="3.10.450.40">
    <property type="match status" value="1"/>
</dbReference>
<organism evidence="2 3">
    <name type="scientific">Candidatus Accumulibacter phosphatis</name>
    <dbReference type="NCBI Taxonomy" id="327160"/>
    <lineage>
        <taxon>Bacteria</taxon>
        <taxon>Pseudomonadati</taxon>
        <taxon>Pseudomonadota</taxon>
        <taxon>Betaproteobacteria</taxon>
        <taxon>Candidatus Accumulibacter</taxon>
    </lineage>
</organism>
<proteinExistence type="predicted"/>
<reference evidence="2 3" key="1">
    <citation type="submission" date="2014-02" db="EMBL/GenBank/DDBJ databases">
        <title>Expanding our view of genomic diversity in Candidatus Accumulibacter clades.</title>
        <authorList>
            <person name="Skennerton C.T."/>
            <person name="Barr J.J."/>
            <person name="Slater F.R."/>
            <person name="Bond P.L."/>
            <person name="Tyson G.W."/>
        </authorList>
    </citation>
    <scope>NUCLEOTIDE SEQUENCE [LARGE SCALE GENOMIC DNA]</scope>
    <source>
        <strain evidence="3">BA-91</strain>
    </source>
</reference>
<evidence type="ECO:0000259" key="1">
    <source>
        <dbReference type="Pfam" id="PF04965"/>
    </source>
</evidence>
<sequence length="130" mass="14397">MASLSDTQYLKFPFAIGADGPLTSSRADHVREQIEQLLFTSPKERVFRPEFGVGIRRLVFEPNNAALWNITHKQLLSSLAEALHGEVDSRTLKVSLEQRDAELVILISYQLAAINRQESQAFSIGGTGNG</sequence>
<dbReference type="SUPFAM" id="SSF160719">
    <property type="entry name" value="gpW/gp25-like"/>
    <property type="match status" value="1"/>
</dbReference>
<gene>
    <name evidence="2" type="ORF">AW09_000674</name>
</gene>
<dbReference type="EMBL" id="JDVG02000116">
    <property type="protein sequence ID" value="KFB74043.1"/>
    <property type="molecule type" value="Genomic_DNA"/>
</dbReference>
<evidence type="ECO:0000313" key="3">
    <source>
        <dbReference type="Proteomes" id="UP000020077"/>
    </source>
</evidence>
<protein>
    <submittedName>
        <fullName evidence="2">Baseplate wedge subunit</fullName>
    </submittedName>
</protein>